<keyword evidence="4" id="KW-0238">DNA-binding</keyword>
<evidence type="ECO:0000313" key="7">
    <source>
        <dbReference type="EMBL" id="MCX8998020.1"/>
    </source>
</evidence>
<accession>A0AAE3SX22</accession>
<dbReference type="Pfam" id="PF00392">
    <property type="entry name" value="GntR"/>
    <property type="match status" value="1"/>
</dbReference>
<dbReference type="Gene3D" id="3.40.640.10">
    <property type="entry name" value="Type I PLP-dependent aspartate aminotransferase-like (Major domain)"/>
    <property type="match status" value="1"/>
</dbReference>
<keyword evidence="8" id="KW-1185">Reference proteome</keyword>
<keyword evidence="7" id="KW-0808">Transferase</keyword>
<dbReference type="Gene3D" id="1.10.10.10">
    <property type="entry name" value="Winged helix-like DNA-binding domain superfamily/Winged helix DNA-binding domain"/>
    <property type="match status" value="1"/>
</dbReference>
<dbReference type="AlphaFoldDB" id="A0AAE3SX22"/>
<sequence>MRTNRKTNLPDWSALMPVLPEAGTRAAALYNALRRLIETGLAPPGAKLPPTRDLMKRLKLSRAAAVTAYERLVAEGFAEARVGAGTFVAEAVPLLGDAPPLRPATLPQIEPPAPGLLALGVATPDLRTFDIFRRLIAHELARPHESFFRYGDPRGSAALRQAVADYLQTARGVRCAPEQIVITSGMQQGLDLVLRATLERGDGVLVEDPCYPSALAAVRGAGGRPIAVPVDQEGLDPALIGPAGRSARVIYVTPSHQFPLGVTMTMRRRLALIDWAKANGAIIIEDDYDSEFRYAGPPLAALQGMDDTGSVVYLGTFSKVLFPGLRTGYAVVPERLLPRVLDLRRTSDRQPPVLAEQALARLISEGHFSAHLKRARRTAERARDILVAALKAECGEALLISPPAQGLHLVARFTRFGAREAGSAPALAFETAVAAETGLRPLSPMYLGQPRDQGLVLGFSGFTTHEMKAAAASLGAALGKRQGRHEEARKG</sequence>
<dbReference type="GO" id="GO:0008483">
    <property type="term" value="F:transaminase activity"/>
    <property type="evidence" value="ECO:0007669"/>
    <property type="project" value="UniProtKB-KW"/>
</dbReference>
<feature type="domain" description="HTH gntR-type" evidence="6">
    <location>
        <begin position="23"/>
        <end position="91"/>
    </location>
</feature>
<organism evidence="7 8">
    <name type="scientific">Ectorhizobium quercum</name>
    <dbReference type="NCBI Taxonomy" id="2965071"/>
    <lineage>
        <taxon>Bacteria</taxon>
        <taxon>Pseudomonadati</taxon>
        <taxon>Pseudomonadota</taxon>
        <taxon>Alphaproteobacteria</taxon>
        <taxon>Hyphomicrobiales</taxon>
        <taxon>Rhizobiaceae</taxon>
        <taxon>Ectorhizobium</taxon>
    </lineage>
</organism>
<comment type="caution">
    <text evidence="7">The sequence shown here is derived from an EMBL/GenBank/DDBJ whole genome shotgun (WGS) entry which is preliminary data.</text>
</comment>
<keyword evidence="7" id="KW-0032">Aminotransferase</keyword>
<dbReference type="Pfam" id="PF00155">
    <property type="entry name" value="Aminotran_1_2"/>
    <property type="match status" value="1"/>
</dbReference>
<dbReference type="SUPFAM" id="SSF46785">
    <property type="entry name" value="Winged helix' DNA-binding domain"/>
    <property type="match status" value="1"/>
</dbReference>
<protein>
    <submittedName>
        <fullName evidence="7">PLP-dependent aminotransferase family protein</fullName>
    </submittedName>
</protein>
<dbReference type="InterPro" id="IPR051446">
    <property type="entry name" value="HTH_trans_reg/aminotransferase"/>
</dbReference>
<dbReference type="InterPro" id="IPR015424">
    <property type="entry name" value="PyrdxlP-dep_Trfase"/>
</dbReference>
<keyword evidence="3" id="KW-0805">Transcription regulation</keyword>
<dbReference type="InterPro" id="IPR036390">
    <property type="entry name" value="WH_DNA-bd_sf"/>
</dbReference>
<dbReference type="GO" id="GO:0003700">
    <property type="term" value="F:DNA-binding transcription factor activity"/>
    <property type="evidence" value="ECO:0007669"/>
    <property type="project" value="InterPro"/>
</dbReference>
<dbReference type="GO" id="GO:0030170">
    <property type="term" value="F:pyridoxal phosphate binding"/>
    <property type="evidence" value="ECO:0007669"/>
    <property type="project" value="InterPro"/>
</dbReference>
<reference evidence="7" key="1">
    <citation type="submission" date="2022-07" db="EMBL/GenBank/DDBJ databases">
        <title>Ectorhizobium quercum gen.nov., sp. nov.</title>
        <authorList>
            <person name="Ma T."/>
            <person name="Li Y."/>
        </authorList>
    </citation>
    <scope>NUCLEOTIDE SEQUENCE</scope>
    <source>
        <strain evidence="7">BDR2-2</strain>
    </source>
</reference>
<dbReference type="SMART" id="SM00345">
    <property type="entry name" value="HTH_GNTR"/>
    <property type="match status" value="1"/>
</dbReference>
<dbReference type="PROSITE" id="PS50949">
    <property type="entry name" value="HTH_GNTR"/>
    <property type="match status" value="1"/>
</dbReference>
<name>A0AAE3SX22_9HYPH</name>
<evidence type="ECO:0000256" key="2">
    <source>
        <dbReference type="ARBA" id="ARBA00022898"/>
    </source>
</evidence>
<dbReference type="PANTHER" id="PTHR46577:SF1">
    <property type="entry name" value="HTH-TYPE TRANSCRIPTIONAL REGULATORY PROTEIN GABR"/>
    <property type="match status" value="1"/>
</dbReference>
<dbReference type="PANTHER" id="PTHR46577">
    <property type="entry name" value="HTH-TYPE TRANSCRIPTIONAL REGULATORY PROTEIN GABR"/>
    <property type="match status" value="1"/>
</dbReference>
<dbReference type="RefSeq" id="WP_306411809.1">
    <property type="nucleotide sequence ID" value="NZ_JANFPI010000004.1"/>
</dbReference>
<evidence type="ECO:0000256" key="3">
    <source>
        <dbReference type="ARBA" id="ARBA00023015"/>
    </source>
</evidence>
<dbReference type="InterPro" id="IPR015421">
    <property type="entry name" value="PyrdxlP-dep_Trfase_major"/>
</dbReference>
<dbReference type="CDD" id="cd07377">
    <property type="entry name" value="WHTH_GntR"/>
    <property type="match status" value="1"/>
</dbReference>
<gene>
    <name evidence="7" type="ORF">NOF55_12995</name>
</gene>
<keyword evidence="2" id="KW-0663">Pyridoxal phosphate</keyword>
<evidence type="ECO:0000259" key="6">
    <source>
        <dbReference type="PROSITE" id="PS50949"/>
    </source>
</evidence>
<evidence type="ECO:0000313" key="8">
    <source>
        <dbReference type="Proteomes" id="UP001208771"/>
    </source>
</evidence>
<dbReference type="InterPro" id="IPR036388">
    <property type="entry name" value="WH-like_DNA-bd_sf"/>
</dbReference>
<dbReference type="GO" id="GO:0003677">
    <property type="term" value="F:DNA binding"/>
    <property type="evidence" value="ECO:0007669"/>
    <property type="project" value="UniProtKB-KW"/>
</dbReference>
<dbReference type="EMBL" id="JANFPI010000004">
    <property type="protein sequence ID" value="MCX8998020.1"/>
    <property type="molecule type" value="Genomic_DNA"/>
</dbReference>
<evidence type="ECO:0000256" key="1">
    <source>
        <dbReference type="ARBA" id="ARBA00005384"/>
    </source>
</evidence>
<evidence type="ECO:0000256" key="5">
    <source>
        <dbReference type="ARBA" id="ARBA00023163"/>
    </source>
</evidence>
<proteinExistence type="inferred from homology"/>
<dbReference type="Proteomes" id="UP001208771">
    <property type="component" value="Unassembled WGS sequence"/>
</dbReference>
<dbReference type="InterPro" id="IPR004839">
    <property type="entry name" value="Aminotransferase_I/II_large"/>
</dbReference>
<dbReference type="CDD" id="cd00609">
    <property type="entry name" value="AAT_like"/>
    <property type="match status" value="1"/>
</dbReference>
<dbReference type="InterPro" id="IPR000524">
    <property type="entry name" value="Tscrpt_reg_HTH_GntR"/>
</dbReference>
<dbReference type="SUPFAM" id="SSF53383">
    <property type="entry name" value="PLP-dependent transferases"/>
    <property type="match status" value="1"/>
</dbReference>
<comment type="similarity">
    <text evidence="1">In the C-terminal section; belongs to the class-I pyridoxal-phosphate-dependent aminotransferase family.</text>
</comment>
<evidence type="ECO:0000256" key="4">
    <source>
        <dbReference type="ARBA" id="ARBA00023125"/>
    </source>
</evidence>
<keyword evidence="5" id="KW-0804">Transcription</keyword>